<evidence type="ECO:0000313" key="2">
    <source>
        <dbReference type="EMBL" id="KAF2709867.1"/>
    </source>
</evidence>
<evidence type="ECO:0000256" key="1">
    <source>
        <dbReference type="SAM" id="MobiDB-lite"/>
    </source>
</evidence>
<feature type="region of interest" description="Disordered" evidence="1">
    <location>
        <begin position="1"/>
        <end position="35"/>
    </location>
</feature>
<proteinExistence type="predicted"/>
<accession>A0A6G1KBY2</accession>
<organism evidence="2 3">
    <name type="scientific">Pleomassaria siparia CBS 279.74</name>
    <dbReference type="NCBI Taxonomy" id="1314801"/>
    <lineage>
        <taxon>Eukaryota</taxon>
        <taxon>Fungi</taxon>
        <taxon>Dikarya</taxon>
        <taxon>Ascomycota</taxon>
        <taxon>Pezizomycotina</taxon>
        <taxon>Dothideomycetes</taxon>
        <taxon>Pleosporomycetidae</taxon>
        <taxon>Pleosporales</taxon>
        <taxon>Pleomassariaceae</taxon>
        <taxon>Pleomassaria</taxon>
    </lineage>
</organism>
<dbReference type="AlphaFoldDB" id="A0A6G1KBY2"/>
<reference evidence="2" key="1">
    <citation type="journal article" date="2020" name="Stud. Mycol.">
        <title>101 Dothideomycetes genomes: a test case for predicting lifestyles and emergence of pathogens.</title>
        <authorList>
            <person name="Haridas S."/>
            <person name="Albert R."/>
            <person name="Binder M."/>
            <person name="Bloem J."/>
            <person name="Labutti K."/>
            <person name="Salamov A."/>
            <person name="Andreopoulos B."/>
            <person name="Baker S."/>
            <person name="Barry K."/>
            <person name="Bills G."/>
            <person name="Bluhm B."/>
            <person name="Cannon C."/>
            <person name="Castanera R."/>
            <person name="Culley D."/>
            <person name="Daum C."/>
            <person name="Ezra D."/>
            <person name="Gonzalez J."/>
            <person name="Henrissat B."/>
            <person name="Kuo A."/>
            <person name="Liang C."/>
            <person name="Lipzen A."/>
            <person name="Lutzoni F."/>
            <person name="Magnuson J."/>
            <person name="Mondo S."/>
            <person name="Nolan M."/>
            <person name="Ohm R."/>
            <person name="Pangilinan J."/>
            <person name="Park H.-J."/>
            <person name="Ramirez L."/>
            <person name="Alfaro M."/>
            <person name="Sun H."/>
            <person name="Tritt A."/>
            <person name="Yoshinaga Y."/>
            <person name="Zwiers L.-H."/>
            <person name="Turgeon B."/>
            <person name="Goodwin S."/>
            <person name="Spatafora J."/>
            <person name="Crous P."/>
            <person name="Grigoriev I."/>
        </authorList>
    </citation>
    <scope>NUCLEOTIDE SEQUENCE</scope>
    <source>
        <strain evidence="2">CBS 279.74</strain>
    </source>
</reference>
<evidence type="ECO:0008006" key="4">
    <source>
        <dbReference type="Google" id="ProtNLM"/>
    </source>
</evidence>
<dbReference type="PANTHER" id="PTHR35179:SF1">
    <property type="entry name" value="INTEGRAL MEMBRANE PROTEIN"/>
    <property type="match status" value="1"/>
</dbReference>
<feature type="region of interest" description="Disordered" evidence="1">
    <location>
        <begin position="444"/>
        <end position="468"/>
    </location>
</feature>
<evidence type="ECO:0000313" key="3">
    <source>
        <dbReference type="Proteomes" id="UP000799428"/>
    </source>
</evidence>
<protein>
    <recommendedName>
        <fullName evidence="4">Geranylgeranyl pyrophosphate synthetase</fullName>
    </recommendedName>
</protein>
<gene>
    <name evidence="2" type="ORF">K504DRAFT_429936</name>
</gene>
<feature type="compositionally biased region" description="Basic and acidic residues" evidence="1">
    <location>
        <begin position="458"/>
        <end position="468"/>
    </location>
</feature>
<sequence length="468" mass="52319">MPVPLKHTVPALNSPPISISEDATRAPPPAPLSPQITAHKAKKKRIQHLALTRNVGQILHTFSLNSLNPEKCTTQVTWDRDPELLCSYNWRESVDGTNVILVPGAPPKWTPPPLPYTLAVDSGIHYMDLNYARQPRFPFAPMFHALSLVSPSQDFSSVDIIADRNNLRTLLDYVQGKRGTFRLDLHLIGRTLFLVRSGDRYWGRTNGVAYGHNFEKHFTRAQQGLHDATSHYRVIRYPLGPLNVVVRFEADAYHTGLDSDVVPNVDTENAAAACDANVVPVPPMTGGAAASRPRFVYRTPLRVVPMGTATPCSSIAELKTCSFREDRSLPNVRCMDQIWFGRTPHLFMGVCERGGTGVFKRIKYEATREKAGEWETKNQDALKKLVALLIRLRGIVKMEQGPCKAVVLVREDESGPIRIREMRVKTYIIDNGAHRAHWPRANATSVRQGTGNGPFDLNQDHHLPRGDE</sequence>
<dbReference type="EMBL" id="MU005769">
    <property type="protein sequence ID" value="KAF2709867.1"/>
    <property type="molecule type" value="Genomic_DNA"/>
</dbReference>
<feature type="non-terminal residue" evidence="2">
    <location>
        <position position="468"/>
    </location>
</feature>
<dbReference type="Proteomes" id="UP000799428">
    <property type="component" value="Unassembled WGS sequence"/>
</dbReference>
<keyword evidence="3" id="KW-1185">Reference proteome</keyword>
<dbReference type="PANTHER" id="PTHR35179">
    <property type="entry name" value="PROTEIN CBG02620"/>
    <property type="match status" value="1"/>
</dbReference>
<dbReference type="OrthoDB" id="420564at2759"/>
<name>A0A6G1KBY2_9PLEO</name>